<dbReference type="eggNOG" id="ENOG5032YCP">
    <property type="taxonomic scope" value="Bacteria"/>
</dbReference>
<sequence>MEGKSAKIKHTPCRKTPMKTSNFLTSSCRFCRYYQTEGRRGGMCQQLGVPVRAEWKACSLAAAPFTHTWESLEKVVKLENSLVLEYPNDAEEPKKINAFRSH</sequence>
<dbReference type="KEGG" id="cyt:cce_1182"/>
<keyword evidence="2" id="KW-1185">Reference proteome</keyword>
<dbReference type="AlphaFoldDB" id="B1WUT1"/>
<dbReference type="Proteomes" id="UP000001203">
    <property type="component" value="Chromosome circular"/>
</dbReference>
<reference evidence="1 2" key="1">
    <citation type="journal article" date="2008" name="Proc. Natl. Acad. Sci. U.S.A.">
        <title>The genome of Cyanothece 51142, a unicellular diazotrophic cyanobacterium important in the marine nitrogen cycle.</title>
        <authorList>
            <person name="Welsh E.A."/>
            <person name="Liberton M."/>
            <person name="Stoeckel J."/>
            <person name="Loh T."/>
            <person name="Elvitigala T."/>
            <person name="Wang C."/>
            <person name="Wollam A."/>
            <person name="Fulton R.S."/>
            <person name="Clifton S.W."/>
            <person name="Jacobs J.M."/>
            <person name="Aurora R."/>
            <person name="Ghosh B.K."/>
            <person name="Sherman L.A."/>
            <person name="Smith R.D."/>
            <person name="Wilson R.K."/>
            <person name="Pakrasi H.B."/>
        </authorList>
    </citation>
    <scope>NUCLEOTIDE SEQUENCE [LARGE SCALE GENOMIC DNA]</scope>
    <source>
        <strain evidence="2">ATCC 51142 / BH68</strain>
    </source>
</reference>
<evidence type="ECO:0000313" key="2">
    <source>
        <dbReference type="Proteomes" id="UP000001203"/>
    </source>
</evidence>
<dbReference type="STRING" id="43989.cce_1182"/>
<organism evidence="1 2">
    <name type="scientific">Crocosphaera subtropica (strain ATCC 51142 / BH68)</name>
    <name type="common">Cyanothece sp. (strain ATCC 51142)</name>
    <dbReference type="NCBI Taxonomy" id="43989"/>
    <lineage>
        <taxon>Bacteria</taxon>
        <taxon>Bacillati</taxon>
        <taxon>Cyanobacteriota</taxon>
        <taxon>Cyanophyceae</taxon>
        <taxon>Oscillatoriophycideae</taxon>
        <taxon>Chroococcales</taxon>
        <taxon>Aphanothecaceae</taxon>
        <taxon>Crocosphaera</taxon>
        <taxon>Crocosphaera subtropica</taxon>
    </lineage>
</organism>
<accession>B1WUT1</accession>
<dbReference type="EMBL" id="CP000806">
    <property type="protein sequence ID" value="ACB50532.1"/>
    <property type="molecule type" value="Genomic_DNA"/>
</dbReference>
<gene>
    <name evidence="1" type="ordered locus">cce_1182</name>
</gene>
<name>B1WUT1_CROS5</name>
<evidence type="ECO:0000313" key="1">
    <source>
        <dbReference type="EMBL" id="ACB50532.1"/>
    </source>
</evidence>
<dbReference type="HOGENOM" id="CLU_2272707_0_0_3"/>
<proteinExistence type="predicted"/>
<protein>
    <submittedName>
        <fullName evidence="1">Uncharacterized protein</fullName>
    </submittedName>
</protein>